<comment type="caution">
    <text evidence="5">The sequence shown here is derived from an EMBL/GenBank/DDBJ whole genome shotgun (WGS) entry which is preliminary data.</text>
</comment>
<dbReference type="RefSeq" id="WP_077924614.1">
    <property type="nucleotide sequence ID" value="NZ_BAABKE010000002.1"/>
</dbReference>
<dbReference type="Proteomes" id="UP001500631">
    <property type="component" value="Unassembled WGS sequence"/>
</dbReference>
<dbReference type="EMBL" id="BAABKE010000002">
    <property type="protein sequence ID" value="GAA5095545.1"/>
    <property type="molecule type" value="Genomic_DNA"/>
</dbReference>
<dbReference type="SMART" id="SM00028">
    <property type="entry name" value="TPR"/>
    <property type="match status" value="6"/>
</dbReference>
<dbReference type="PROSITE" id="PS50005">
    <property type="entry name" value="TPR"/>
    <property type="match status" value="4"/>
</dbReference>
<feature type="domain" description="DUF4365" evidence="4">
    <location>
        <begin position="18"/>
        <end position="152"/>
    </location>
</feature>
<dbReference type="PANTHER" id="PTHR44943:SF4">
    <property type="entry name" value="TPR REPEAT-CONTAINING PROTEIN MJ0798"/>
    <property type="match status" value="1"/>
</dbReference>
<dbReference type="Pfam" id="PF00515">
    <property type="entry name" value="TPR_1"/>
    <property type="match status" value="1"/>
</dbReference>
<dbReference type="Pfam" id="PF07719">
    <property type="entry name" value="TPR_2"/>
    <property type="match status" value="1"/>
</dbReference>
<evidence type="ECO:0000256" key="3">
    <source>
        <dbReference type="PROSITE-ProRule" id="PRU00339"/>
    </source>
</evidence>
<dbReference type="InterPro" id="IPR019734">
    <property type="entry name" value="TPR_rpt"/>
</dbReference>
<sequence>MSFNYPLPEYSPSHKLEEDSKITFQKTINRQLFQIQKEDKRDYGTDLELELIHKSSATNFRLHIQLKATEKDNNVDGSISIPVDVKNIFYLSHQKYSLYICYHKPSNTLFVKSVGELLTEKERDDPKWKSQDTITIRFYEKFNDDFQTKLHKKIITAQHQEWLSHQKWNIDAPTEFKKMIIKQIQYIQIPDSTHDASQLLSLLYQENEDATISHYFDIFITRLDHNDDNLILLYLAEINLAINNDDNENIRSEILEESIQLFQAEITKTLPRFEIYSMYYNLGNAYLGTKQFHKAIDAYLTAIKHAQHSNEILGMSYKNLGSCYNHLNKTQEAKLAYEKALHYQPDLPEAHFALAMLHKNNQDYQKALNHIDSIYFQNEKQHLSMQAWRLALLLKTDQNTHFFRQLNELQRYTAKHKWVLYWSAKYVSQLTFTSIEIACKSSNFWKKYLSLDTYNANIAKEHYLLAQLFIYTESQIAEMKYIEFKNEMTQLINNHDPSHAAFLWDRIGHWAQVDNLWEEAELCYKKAYDLNPQDHYGYCLGVALIHLGKPEQAIPLLIEQATIYQPDELSWYNLGVAYSHSGQFEASIHALQEAIKIRPLYEEAWFNLGGNYWNLGKIEKAKEIWAEAIQKFPDSKLNQQIKNLEQ</sequence>
<dbReference type="Pfam" id="PF14280">
    <property type="entry name" value="DUF4365"/>
    <property type="match status" value="1"/>
</dbReference>
<keyword evidence="2 3" id="KW-0802">TPR repeat</keyword>
<keyword evidence="1" id="KW-0677">Repeat</keyword>
<dbReference type="PANTHER" id="PTHR44943">
    <property type="entry name" value="CELLULOSE SYNTHASE OPERON PROTEIN C"/>
    <property type="match status" value="1"/>
</dbReference>
<dbReference type="SUPFAM" id="SSF48452">
    <property type="entry name" value="TPR-like"/>
    <property type="match status" value="2"/>
</dbReference>
<protein>
    <recommendedName>
        <fullName evidence="4">DUF4365 domain-containing protein</fullName>
    </recommendedName>
</protein>
<feature type="repeat" description="TPR" evidence="3">
    <location>
        <begin position="568"/>
        <end position="601"/>
    </location>
</feature>
<dbReference type="Gene3D" id="1.25.40.10">
    <property type="entry name" value="Tetratricopeptide repeat domain"/>
    <property type="match status" value="3"/>
</dbReference>
<evidence type="ECO:0000313" key="6">
    <source>
        <dbReference type="Proteomes" id="UP001500631"/>
    </source>
</evidence>
<dbReference type="InterPro" id="IPR025375">
    <property type="entry name" value="DUF4365"/>
</dbReference>
<dbReference type="InterPro" id="IPR011990">
    <property type="entry name" value="TPR-like_helical_dom_sf"/>
</dbReference>
<feature type="repeat" description="TPR" evidence="3">
    <location>
        <begin position="602"/>
        <end position="635"/>
    </location>
</feature>
<dbReference type="InterPro" id="IPR051685">
    <property type="entry name" value="Ycf3/AcsC/BcsC/TPR_MFPF"/>
</dbReference>
<gene>
    <name evidence="5" type="ORF">GCM10023338_05030</name>
</gene>
<dbReference type="InterPro" id="IPR013105">
    <property type="entry name" value="TPR_2"/>
</dbReference>
<reference evidence="6" key="1">
    <citation type="journal article" date="2019" name="Int. J. Syst. Evol. Microbiol.">
        <title>The Global Catalogue of Microorganisms (GCM) 10K type strain sequencing project: providing services to taxonomists for standard genome sequencing and annotation.</title>
        <authorList>
            <consortium name="The Broad Institute Genomics Platform"/>
            <consortium name="The Broad Institute Genome Sequencing Center for Infectious Disease"/>
            <person name="Wu L."/>
            <person name="Ma J."/>
        </authorList>
    </citation>
    <scope>NUCLEOTIDE SEQUENCE [LARGE SCALE GENOMIC DNA]</scope>
    <source>
        <strain evidence="6">JCM 18424</strain>
    </source>
</reference>
<proteinExistence type="predicted"/>
<feature type="repeat" description="TPR" evidence="3">
    <location>
        <begin position="276"/>
        <end position="309"/>
    </location>
</feature>
<dbReference type="Pfam" id="PF13424">
    <property type="entry name" value="TPR_12"/>
    <property type="match status" value="1"/>
</dbReference>
<accession>A0ABP9MIJ3</accession>
<organism evidence="5 6">
    <name type="scientific">Wohlfahrtiimonas larvae</name>
    <dbReference type="NCBI Taxonomy" id="1157986"/>
    <lineage>
        <taxon>Bacteria</taxon>
        <taxon>Pseudomonadati</taxon>
        <taxon>Pseudomonadota</taxon>
        <taxon>Gammaproteobacteria</taxon>
        <taxon>Cardiobacteriales</taxon>
        <taxon>Ignatzschineriaceae</taxon>
        <taxon>Wohlfahrtiimonas</taxon>
    </lineage>
</organism>
<name>A0ABP9MIJ3_9GAMM</name>
<evidence type="ECO:0000259" key="4">
    <source>
        <dbReference type="Pfam" id="PF14280"/>
    </source>
</evidence>
<evidence type="ECO:0000256" key="2">
    <source>
        <dbReference type="ARBA" id="ARBA00022803"/>
    </source>
</evidence>
<evidence type="ECO:0000313" key="5">
    <source>
        <dbReference type="EMBL" id="GAA5095545.1"/>
    </source>
</evidence>
<keyword evidence="6" id="KW-1185">Reference proteome</keyword>
<feature type="repeat" description="TPR" evidence="3">
    <location>
        <begin position="314"/>
        <end position="347"/>
    </location>
</feature>
<evidence type="ECO:0000256" key="1">
    <source>
        <dbReference type="ARBA" id="ARBA00022737"/>
    </source>
</evidence>